<gene>
    <name evidence="15" type="ORF">HUJ06_030881</name>
    <name evidence="16" type="ORF">HUJ06_031697</name>
</gene>
<evidence type="ECO:0000256" key="2">
    <source>
        <dbReference type="ARBA" id="ARBA00022448"/>
    </source>
</evidence>
<organism evidence="15 17">
    <name type="scientific">Nelumbo nucifera</name>
    <name type="common">Sacred lotus</name>
    <dbReference type="NCBI Taxonomy" id="4432"/>
    <lineage>
        <taxon>Eukaryota</taxon>
        <taxon>Viridiplantae</taxon>
        <taxon>Streptophyta</taxon>
        <taxon>Embryophyta</taxon>
        <taxon>Tracheophyta</taxon>
        <taxon>Spermatophyta</taxon>
        <taxon>Magnoliopsida</taxon>
        <taxon>Proteales</taxon>
        <taxon>Nelumbonaceae</taxon>
        <taxon>Nelumbo</taxon>
    </lineage>
</organism>
<evidence type="ECO:0000259" key="12">
    <source>
        <dbReference type="Pfam" id="PF00999"/>
    </source>
</evidence>
<evidence type="ECO:0000256" key="5">
    <source>
        <dbReference type="ARBA" id="ARBA00022692"/>
    </source>
</evidence>
<feature type="transmembrane region" description="Helical" evidence="11">
    <location>
        <begin position="44"/>
        <end position="65"/>
    </location>
</feature>
<dbReference type="Proteomes" id="UP000607653">
    <property type="component" value="Unassembled WGS sequence"/>
</dbReference>
<feature type="transmembrane region" description="Helical" evidence="11">
    <location>
        <begin position="172"/>
        <end position="193"/>
    </location>
</feature>
<protein>
    <recommendedName>
        <fullName evidence="18">Cation/H(+) antiporter 15-like</fullName>
    </recommendedName>
</protein>
<evidence type="ECO:0000256" key="6">
    <source>
        <dbReference type="ARBA" id="ARBA00022958"/>
    </source>
</evidence>
<comment type="caution">
    <text evidence="15">The sequence shown here is derived from an EMBL/GenBank/DDBJ whole genome shotgun (WGS) entry which is preliminary data.</text>
</comment>
<dbReference type="InterPro" id="IPR057290">
    <property type="entry name" value="CHX17_C"/>
</dbReference>
<dbReference type="PANTHER" id="PTHR32468:SF26">
    <property type="entry name" value="CATION_H(+) ANTIPORTER 15"/>
    <property type="match status" value="1"/>
</dbReference>
<evidence type="ECO:0000256" key="9">
    <source>
        <dbReference type="ARBA" id="ARBA00023136"/>
    </source>
</evidence>
<keyword evidence="9 11" id="KW-0472">Membrane</keyword>
<feature type="transmembrane region" description="Helical" evidence="11">
    <location>
        <begin position="300"/>
        <end position="319"/>
    </location>
</feature>
<dbReference type="Gene3D" id="1.20.1530.20">
    <property type="match status" value="1"/>
</dbReference>
<name>A0A822YBB6_NELNU</name>
<dbReference type="InterPro" id="IPR006153">
    <property type="entry name" value="Cation/H_exchanger_TM"/>
</dbReference>
<dbReference type="InterPro" id="IPR057291">
    <property type="entry name" value="CHX17_2nd"/>
</dbReference>
<feature type="transmembrane region" description="Helical" evidence="11">
    <location>
        <begin position="326"/>
        <end position="347"/>
    </location>
</feature>
<evidence type="ECO:0000256" key="8">
    <source>
        <dbReference type="ARBA" id="ARBA00023065"/>
    </source>
</evidence>
<comment type="similarity">
    <text evidence="10">Belongs to the monovalent cation:proton antiporter 2 (CPA2) transporter (TC 2.A.37) family. CHX (TC 2.A.37.4) subfamily.</text>
</comment>
<accession>A0A822YBB6</accession>
<feature type="transmembrane region" description="Helical" evidence="11">
    <location>
        <begin position="114"/>
        <end position="131"/>
    </location>
</feature>
<feature type="domain" description="Cation/H(+) antiporter C-terminal" evidence="14">
    <location>
        <begin position="636"/>
        <end position="800"/>
    </location>
</feature>
<dbReference type="EMBL" id="DUZY01000002">
    <property type="protein sequence ID" value="DAD30229.1"/>
    <property type="molecule type" value="Genomic_DNA"/>
</dbReference>
<feature type="transmembrane region" description="Helical" evidence="11">
    <location>
        <begin position="205"/>
        <end position="227"/>
    </location>
</feature>
<dbReference type="Pfam" id="PF23256">
    <property type="entry name" value="CHX17_2nd"/>
    <property type="match status" value="1"/>
</dbReference>
<dbReference type="GO" id="GO:0015297">
    <property type="term" value="F:antiporter activity"/>
    <property type="evidence" value="ECO:0007669"/>
    <property type="project" value="UniProtKB-KW"/>
</dbReference>
<keyword evidence="5 11" id="KW-0812">Transmembrane</keyword>
<keyword evidence="3" id="KW-0050">Antiport</keyword>
<sequence length="873" mass="95997">MAAPENTGNNFNMNLTENTIICYSPTMITTNGIWQGDNPLDYSLPLFILQLTLVVVITRILFVLLKPLRQPKVISEILGGIILGPSVLGRYPNFADSVFPLRSVMMLETMANVGLLYFLFLVGVEMDLSVIKRTGKKAMTISLAGMVLPFIIGAVFSIFFYKEKDSMEQGTFMLFLGVALSATAFPVLARILAEIKLLNTELGKLAMSASIINDITAWILLALGIALSENDSTTLISLWVILSTSAFIAFCIFVIRPIIEWMIRKNPEGESVKDSHICIILTGVMLCGFITDAIGVHSLFGAFVFGLVIPNGPLGAALIEKLEDFVSGLLLPLFFAISGLRTDFWSINGFGTWGPLGILIILSCIGKVVGTTLVGLFFQMPIREGISLGMLMNTKGLVELIVLNVGRDQKVLSDDVFAVMVIMAVIITSIISPVVTSIYKPAKRIISYKRRTVQKSKPDGEFRMLTCVHNPRSIPTMINLLEVTHPTRRSPVCVYALHLVELTGRASAMLIVHNTRQSGHPALNRTQAQTDHIITAFENFEQKNSGVSVQPLTVISPYSSMHEDICEIAEDKRVALIIVPFHKQQTVDGGMEASNPAFRTINQNVLANAPCSVGILVDRGFSGSTKSASGQTAHNIAVLFFGGPDDREALAYARRMAEHPAVNLTVVRFVPGEEATDAVVQSYTDDQGSSILTVFTENDKEKKLDDEYIHEFKTKVTGDESITYIEKIVNNGEETVALIRSMGNAYDLYIVGRGQGIVSPLTAGLTDWSECPELGAIGDLLASSDFGVTVSVLVVQQYVGGGAQVDGPDTPSHNKVDRFWLTNRCIHLMQFLRRLQFSVLTYFFFVQFFIESRFAPHQIICKYGWIYVAYIYA</sequence>
<dbReference type="InterPro" id="IPR050794">
    <property type="entry name" value="CPA2_transporter"/>
</dbReference>
<feature type="transmembrane region" description="Helical" evidence="11">
    <location>
        <begin position="276"/>
        <end position="294"/>
    </location>
</feature>
<evidence type="ECO:0000256" key="11">
    <source>
        <dbReference type="SAM" id="Phobius"/>
    </source>
</evidence>
<dbReference type="FunFam" id="1.20.1530.20:FF:000003">
    <property type="entry name" value="Cation/H(+) antiporter 15"/>
    <property type="match status" value="1"/>
</dbReference>
<proteinExistence type="inferred from homology"/>
<evidence type="ECO:0000259" key="13">
    <source>
        <dbReference type="Pfam" id="PF23256"/>
    </source>
</evidence>
<keyword evidence="7 11" id="KW-1133">Transmembrane helix</keyword>
<evidence type="ECO:0000256" key="1">
    <source>
        <dbReference type="ARBA" id="ARBA00004141"/>
    </source>
</evidence>
<dbReference type="InterPro" id="IPR038770">
    <property type="entry name" value="Na+/solute_symporter_sf"/>
</dbReference>
<dbReference type="Gene3D" id="3.40.50.12370">
    <property type="match status" value="1"/>
</dbReference>
<feature type="transmembrane region" description="Helical" evidence="11">
    <location>
        <begin position="233"/>
        <end position="255"/>
    </location>
</feature>
<dbReference type="GO" id="GO:0006813">
    <property type="term" value="P:potassium ion transport"/>
    <property type="evidence" value="ECO:0007669"/>
    <property type="project" value="UniProtKB-KW"/>
</dbReference>
<feature type="domain" description="Cation/H+ exchanger transmembrane" evidence="12">
    <location>
        <begin position="56"/>
        <end position="436"/>
    </location>
</feature>
<evidence type="ECO:0000256" key="3">
    <source>
        <dbReference type="ARBA" id="ARBA00022449"/>
    </source>
</evidence>
<feature type="transmembrane region" description="Helical" evidence="11">
    <location>
        <begin position="138"/>
        <end position="160"/>
    </location>
</feature>
<keyword evidence="8" id="KW-0406">Ion transport</keyword>
<dbReference type="GO" id="GO:1902600">
    <property type="term" value="P:proton transmembrane transport"/>
    <property type="evidence" value="ECO:0007669"/>
    <property type="project" value="InterPro"/>
</dbReference>
<evidence type="ECO:0000259" key="14">
    <source>
        <dbReference type="Pfam" id="PF23259"/>
    </source>
</evidence>
<keyword evidence="4" id="KW-0633">Potassium transport</keyword>
<dbReference type="EMBL" id="DUZY01000002">
    <property type="protein sequence ID" value="DAD29413.1"/>
    <property type="molecule type" value="Genomic_DNA"/>
</dbReference>
<evidence type="ECO:0000256" key="4">
    <source>
        <dbReference type="ARBA" id="ARBA00022538"/>
    </source>
</evidence>
<dbReference type="AlphaFoldDB" id="A0A822YBB6"/>
<feature type="transmembrane region" description="Helical" evidence="11">
    <location>
        <begin position="77"/>
        <end position="94"/>
    </location>
</feature>
<dbReference type="Pfam" id="PF23259">
    <property type="entry name" value="CHX17_C"/>
    <property type="match status" value="1"/>
</dbReference>
<evidence type="ECO:0000313" key="17">
    <source>
        <dbReference type="Proteomes" id="UP000607653"/>
    </source>
</evidence>
<dbReference type="Pfam" id="PF00999">
    <property type="entry name" value="Na_H_Exchanger"/>
    <property type="match status" value="1"/>
</dbReference>
<keyword evidence="6" id="KW-0630">Potassium</keyword>
<evidence type="ECO:0000256" key="7">
    <source>
        <dbReference type="ARBA" id="ARBA00022989"/>
    </source>
</evidence>
<keyword evidence="17" id="KW-1185">Reference proteome</keyword>
<evidence type="ECO:0000313" key="16">
    <source>
        <dbReference type="EMBL" id="DAD30229.1"/>
    </source>
</evidence>
<feature type="transmembrane region" description="Helical" evidence="11">
    <location>
        <begin position="417"/>
        <end position="439"/>
    </location>
</feature>
<dbReference type="PANTHER" id="PTHR32468">
    <property type="entry name" value="CATION/H + ANTIPORTER"/>
    <property type="match status" value="1"/>
</dbReference>
<comment type="subcellular location">
    <subcellularLocation>
        <location evidence="1">Membrane</location>
        <topology evidence="1">Multi-pass membrane protein</topology>
    </subcellularLocation>
</comment>
<dbReference type="GO" id="GO:0016020">
    <property type="term" value="C:membrane"/>
    <property type="evidence" value="ECO:0007669"/>
    <property type="project" value="UniProtKB-SubCell"/>
</dbReference>
<feature type="transmembrane region" description="Helical" evidence="11">
    <location>
        <begin position="353"/>
        <end position="378"/>
    </location>
</feature>
<keyword evidence="2" id="KW-0813">Transport</keyword>
<reference evidence="15 17" key="1">
    <citation type="journal article" date="2020" name="Mol. Biol. Evol.">
        <title>Distinct Expression and Methylation Patterns for Genes with Different Fates following a Single Whole-Genome Duplication in Flowering Plants.</title>
        <authorList>
            <person name="Shi T."/>
            <person name="Rahmani R.S."/>
            <person name="Gugger P.F."/>
            <person name="Wang M."/>
            <person name="Li H."/>
            <person name="Zhang Y."/>
            <person name="Li Z."/>
            <person name="Wang Q."/>
            <person name="Van de Peer Y."/>
            <person name="Marchal K."/>
            <person name="Chen J."/>
        </authorList>
    </citation>
    <scope>NUCLEOTIDE SEQUENCE [LARGE SCALE GENOMIC DNA]</scope>
    <source>
        <tissue evidence="15">Leaf</tissue>
    </source>
</reference>
<evidence type="ECO:0000313" key="15">
    <source>
        <dbReference type="EMBL" id="DAD29413.1"/>
    </source>
</evidence>
<evidence type="ECO:0000256" key="10">
    <source>
        <dbReference type="ARBA" id="ARBA00038341"/>
    </source>
</evidence>
<dbReference type="GO" id="GO:0006885">
    <property type="term" value="P:regulation of pH"/>
    <property type="evidence" value="ECO:0007669"/>
    <property type="project" value="UniProtKB-ARBA"/>
</dbReference>
<evidence type="ECO:0008006" key="18">
    <source>
        <dbReference type="Google" id="ProtNLM"/>
    </source>
</evidence>
<feature type="domain" description="Cation/H(+) antiporter central" evidence="13">
    <location>
        <begin position="492"/>
        <end position="626"/>
    </location>
</feature>